<feature type="domain" description="Histidine kinase/HSP90-like ATPase" evidence="9">
    <location>
        <begin position="309"/>
        <end position="405"/>
    </location>
</feature>
<dbReference type="PANTHER" id="PTHR24421">
    <property type="entry name" value="NITRATE/NITRITE SENSOR PROTEIN NARX-RELATED"/>
    <property type="match status" value="1"/>
</dbReference>
<keyword evidence="13" id="KW-1185">Reference proteome</keyword>
<comment type="caution">
    <text evidence="12">The sequence shown here is derived from an EMBL/GenBank/DDBJ whole genome shotgun (WGS) entry which is preliminary data.</text>
</comment>
<dbReference type="InterPro" id="IPR011712">
    <property type="entry name" value="Sig_transdc_His_kin_sub3_dim/P"/>
</dbReference>
<reference evidence="13" key="1">
    <citation type="journal article" date="2019" name="Int. J. Syst. Evol. Microbiol.">
        <title>The Global Catalogue of Microorganisms (GCM) 10K type strain sequencing project: providing services to taxonomists for standard genome sequencing and annotation.</title>
        <authorList>
            <consortium name="The Broad Institute Genomics Platform"/>
            <consortium name="The Broad Institute Genome Sequencing Center for Infectious Disease"/>
            <person name="Wu L."/>
            <person name="Ma J."/>
        </authorList>
    </citation>
    <scope>NUCLEOTIDE SEQUENCE [LARGE SCALE GENOMIC DNA]</scope>
    <source>
        <strain evidence="13">CGMCC 4.7198</strain>
    </source>
</reference>
<keyword evidence="6 12" id="KW-0418">Kinase</keyword>
<dbReference type="Pfam" id="PF23539">
    <property type="entry name" value="DUF7134"/>
    <property type="match status" value="1"/>
</dbReference>
<evidence type="ECO:0000259" key="11">
    <source>
        <dbReference type="Pfam" id="PF23539"/>
    </source>
</evidence>
<evidence type="ECO:0000256" key="3">
    <source>
        <dbReference type="ARBA" id="ARBA00022553"/>
    </source>
</evidence>
<dbReference type="Proteomes" id="UP001596957">
    <property type="component" value="Unassembled WGS sequence"/>
</dbReference>
<evidence type="ECO:0000256" key="4">
    <source>
        <dbReference type="ARBA" id="ARBA00022679"/>
    </source>
</evidence>
<dbReference type="RefSeq" id="WP_381252989.1">
    <property type="nucleotide sequence ID" value="NZ_JBHTBI010000009.1"/>
</dbReference>
<dbReference type="InterPro" id="IPR003594">
    <property type="entry name" value="HATPase_dom"/>
</dbReference>
<keyword evidence="8" id="KW-0902">Two-component regulatory system</keyword>
<dbReference type="SUPFAM" id="SSF55874">
    <property type="entry name" value="ATPase domain of HSP90 chaperone/DNA topoisomerase II/histidine kinase"/>
    <property type="match status" value="1"/>
</dbReference>
<keyword evidence="5" id="KW-0547">Nucleotide-binding</keyword>
<dbReference type="EMBL" id="JBHTEC010000007">
    <property type="protein sequence ID" value="MFD0288049.1"/>
    <property type="molecule type" value="Genomic_DNA"/>
</dbReference>
<gene>
    <name evidence="12" type="ORF">ACFQZP_41880</name>
</gene>
<dbReference type="Gene3D" id="3.30.565.10">
    <property type="entry name" value="Histidine kinase-like ATPase, C-terminal domain"/>
    <property type="match status" value="1"/>
</dbReference>
<dbReference type="PANTHER" id="PTHR24421:SF10">
    <property type="entry name" value="NITRATE_NITRITE SENSOR PROTEIN NARQ"/>
    <property type="match status" value="1"/>
</dbReference>
<feature type="domain" description="DUF7134" evidence="11">
    <location>
        <begin position="22"/>
        <end position="166"/>
    </location>
</feature>
<dbReference type="CDD" id="cd16917">
    <property type="entry name" value="HATPase_UhpB-NarQ-NarX-like"/>
    <property type="match status" value="1"/>
</dbReference>
<dbReference type="InterPro" id="IPR036890">
    <property type="entry name" value="HATPase_C_sf"/>
</dbReference>
<evidence type="ECO:0000259" key="10">
    <source>
        <dbReference type="Pfam" id="PF07730"/>
    </source>
</evidence>
<evidence type="ECO:0000256" key="7">
    <source>
        <dbReference type="ARBA" id="ARBA00022840"/>
    </source>
</evidence>
<evidence type="ECO:0000313" key="12">
    <source>
        <dbReference type="EMBL" id="MFD0288049.1"/>
    </source>
</evidence>
<dbReference type="GO" id="GO:0016301">
    <property type="term" value="F:kinase activity"/>
    <property type="evidence" value="ECO:0007669"/>
    <property type="project" value="UniProtKB-KW"/>
</dbReference>
<evidence type="ECO:0000259" key="9">
    <source>
        <dbReference type="Pfam" id="PF02518"/>
    </source>
</evidence>
<keyword evidence="3" id="KW-0597">Phosphoprotein</keyword>
<accession>A0ABW2VVB6</accession>
<evidence type="ECO:0000256" key="1">
    <source>
        <dbReference type="ARBA" id="ARBA00000085"/>
    </source>
</evidence>
<feature type="domain" description="Signal transduction histidine kinase subgroup 3 dimerisation and phosphoacceptor" evidence="10">
    <location>
        <begin position="196"/>
        <end position="261"/>
    </location>
</feature>
<comment type="catalytic activity">
    <reaction evidence="1">
        <text>ATP + protein L-histidine = ADP + protein N-phospho-L-histidine.</text>
        <dbReference type="EC" id="2.7.13.3"/>
    </reaction>
</comment>
<organism evidence="12 13">
    <name type="scientific">Streptomyces lutosisoli</name>
    <dbReference type="NCBI Taxonomy" id="2665721"/>
    <lineage>
        <taxon>Bacteria</taxon>
        <taxon>Bacillati</taxon>
        <taxon>Actinomycetota</taxon>
        <taxon>Actinomycetes</taxon>
        <taxon>Kitasatosporales</taxon>
        <taxon>Streptomycetaceae</taxon>
        <taxon>Streptomyces</taxon>
    </lineage>
</organism>
<proteinExistence type="predicted"/>
<sequence>MSAQSWFTPAVSRWRAVVSRVRTTHPYVVDSALAALVLFAASLQWMFPDEGDDRLSWQGFLLAVGTAAPLVWRRRAPFLSACAVSVFTPAMAVYHAPPPNVAYGGLVVLYTVAALCPPAQRRVMLVGWLVGAALTMMAKEHAQPFEYAFHLTSYLGAYALGILTRVQSAYTAALEDRARRLERERASDTARATAQERARIARDMHDILAHAVSLMVVQAEAGPVVVRSDPERAEAAFDAIATSGRDAMRQLRRILGVLKEEQANGTSARLPQPGIAALAELVGQVAKSTGLRVDLRTTGTPRPLPPDTEVAAYRVVQEALTNTVKHAYASSARVEFDWTEDALTLTVTDDGRGPVRSPGDPGALAASGGHGLIGIRERAAACGGSARSGRGPGGGFQVAVRLPAAADRQAALG</sequence>
<dbReference type="Pfam" id="PF07730">
    <property type="entry name" value="HisKA_3"/>
    <property type="match status" value="1"/>
</dbReference>
<dbReference type="Gene3D" id="1.20.5.1930">
    <property type="match status" value="1"/>
</dbReference>
<dbReference type="Pfam" id="PF02518">
    <property type="entry name" value="HATPase_c"/>
    <property type="match status" value="1"/>
</dbReference>
<keyword evidence="4" id="KW-0808">Transferase</keyword>
<protein>
    <recommendedName>
        <fullName evidence="2">histidine kinase</fullName>
        <ecNumber evidence="2">2.7.13.3</ecNumber>
    </recommendedName>
</protein>
<name>A0ABW2VVB6_9ACTN</name>
<keyword evidence="7" id="KW-0067">ATP-binding</keyword>
<dbReference type="InterPro" id="IPR055558">
    <property type="entry name" value="DUF7134"/>
</dbReference>
<evidence type="ECO:0000256" key="2">
    <source>
        <dbReference type="ARBA" id="ARBA00012438"/>
    </source>
</evidence>
<evidence type="ECO:0000256" key="5">
    <source>
        <dbReference type="ARBA" id="ARBA00022741"/>
    </source>
</evidence>
<dbReference type="InterPro" id="IPR050482">
    <property type="entry name" value="Sensor_HK_TwoCompSys"/>
</dbReference>
<dbReference type="EC" id="2.7.13.3" evidence="2"/>
<evidence type="ECO:0000313" key="13">
    <source>
        <dbReference type="Proteomes" id="UP001596957"/>
    </source>
</evidence>
<evidence type="ECO:0000256" key="6">
    <source>
        <dbReference type="ARBA" id="ARBA00022777"/>
    </source>
</evidence>
<evidence type="ECO:0000256" key="8">
    <source>
        <dbReference type="ARBA" id="ARBA00023012"/>
    </source>
</evidence>